<evidence type="ECO:0000313" key="4">
    <source>
        <dbReference type="Proteomes" id="UP001211907"/>
    </source>
</evidence>
<keyword evidence="4" id="KW-1185">Reference proteome</keyword>
<keyword evidence="1" id="KW-0472">Membrane</keyword>
<dbReference type="InterPro" id="IPR014895">
    <property type="entry name" value="Alginate_lyase_2"/>
</dbReference>
<dbReference type="Proteomes" id="UP001211907">
    <property type="component" value="Unassembled WGS sequence"/>
</dbReference>
<feature type="transmembrane region" description="Helical" evidence="1">
    <location>
        <begin position="21"/>
        <end position="42"/>
    </location>
</feature>
<feature type="domain" description="Alginate lyase 2" evidence="2">
    <location>
        <begin position="68"/>
        <end position="283"/>
    </location>
</feature>
<name>A0AAD5SYH3_9FUNG</name>
<protein>
    <recommendedName>
        <fullName evidence="2">Alginate lyase 2 domain-containing protein</fullName>
    </recommendedName>
</protein>
<dbReference type="InterPro" id="IPR013320">
    <property type="entry name" value="ConA-like_dom_sf"/>
</dbReference>
<dbReference type="Pfam" id="PF08787">
    <property type="entry name" value="Alginate_lyase2"/>
    <property type="match status" value="1"/>
</dbReference>
<accession>A0AAD5SYH3</accession>
<dbReference type="Gene3D" id="2.60.120.200">
    <property type="match status" value="1"/>
</dbReference>
<proteinExistence type="predicted"/>
<gene>
    <name evidence="3" type="ORF">HK100_000336</name>
</gene>
<comment type="caution">
    <text evidence="3">The sequence shown here is derived from an EMBL/GenBank/DDBJ whole genome shotgun (WGS) entry which is preliminary data.</text>
</comment>
<keyword evidence="1" id="KW-1133">Transmembrane helix</keyword>
<evidence type="ECO:0000259" key="2">
    <source>
        <dbReference type="Pfam" id="PF08787"/>
    </source>
</evidence>
<dbReference type="AlphaFoldDB" id="A0AAD5SYH3"/>
<sequence length="294" mass="30866">MSDELFRTTLSKQRNSRRNKILGLAGTAVTLTVAVILLAVLIPRSRAQGQQSASLIFVNGTYPSKILSLATWELQLPIAGSSGGVTVIAPPELDTSSNQFFHAANASVTSGIPSAANAVDFYTPPNGVTTPGTQSPRTELRQLNADGSLAAWSYKGSYAMQVKLAVELFPTNVASGGGVIVSQLFSTSVVNGPELAELLQERGSNANGSVNKQTLASSYATGTQMTVTLSVVKGNLTASIDIGTTVTTTIDLADDYYFKAGSYCQTDGSADTGCQVRMYSIELYGFPDALTFPP</sequence>
<reference evidence="3" key="1">
    <citation type="submission" date="2020-05" db="EMBL/GenBank/DDBJ databases">
        <title>Phylogenomic resolution of chytrid fungi.</title>
        <authorList>
            <person name="Stajich J.E."/>
            <person name="Amses K."/>
            <person name="Simmons R."/>
            <person name="Seto K."/>
            <person name="Myers J."/>
            <person name="Bonds A."/>
            <person name="Quandt C.A."/>
            <person name="Barry K."/>
            <person name="Liu P."/>
            <person name="Grigoriev I."/>
            <person name="Longcore J.E."/>
            <person name="James T.Y."/>
        </authorList>
    </citation>
    <scope>NUCLEOTIDE SEQUENCE</scope>
    <source>
        <strain evidence="3">JEL0513</strain>
    </source>
</reference>
<keyword evidence="1" id="KW-0812">Transmembrane</keyword>
<dbReference type="SUPFAM" id="SSF49899">
    <property type="entry name" value="Concanavalin A-like lectins/glucanases"/>
    <property type="match status" value="1"/>
</dbReference>
<organism evidence="3 4">
    <name type="scientific">Physocladia obscura</name>
    <dbReference type="NCBI Taxonomy" id="109957"/>
    <lineage>
        <taxon>Eukaryota</taxon>
        <taxon>Fungi</taxon>
        <taxon>Fungi incertae sedis</taxon>
        <taxon>Chytridiomycota</taxon>
        <taxon>Chytridiomycota incertae sedis</taxon>
        <taxon>Chytridiomycetes</taxon>
        <taxon>Chytridiales</taxon>
        <taxon>Chytriomycetaceae</taxon>
        <taxon>Physocladia</taxon>
    </lineage>
</organism>
<evidence type="ECO:0000256" key="1">
    <source>
        <dbReference type="SAM" id="Phobius"/>
    </source>
</evidence>
<dbReference type="EMBL" id="JADGJH010001065">
    <property type="protein sequence ID" value="KAJ3119390.1"/>
    <property type="molecule type" value="Genomic_DNA"/>
</dbReference>
<evidence type="ECO:0000313" key="3">
    <source>
        <dbReference type="EMBL" id="KAJ3119390.1"/>
    </source>
</evidence>